<proteinExistence type="predicted"/>
<gene>
    <name evidence="1" type="ORF">AHMF7616_04330</name>
</gene>
<name>A0A369QMX1_9BACT</name>
<dbReference type="Proteomes" id="UP000253919">
    <property type="component" value="Unassembled WGS sequence"/>
</dbReference>
<protein>
    <submittedName>
        <fullName evidence="1">Uncharacterized protein</fullName>
    </submittedName>
</protein>
<dbReference type="EMBL" id="QASA01000001">
    <property type="protein sequence ID" value="RDC65700.1"/>
    <property type="molecule type" value="Genomic_DNA"/>
</dbReference>
<dbReference type="CDD" id="cd20691">
    <property type="entry name" value="CdiI_EC536-like"/>
    <property type="match status" value="1"/>
</dbReference>
<evidence type="ECO:0000313" key="1">
    <source>
        <dbReference type="EMBL" id="RDC65700.1"/>
    </source>
</evidence>
<dbReference type="AlphaFoldDB" id="A0A369QMX1"/>
<evidence type="ECO:0000313" key="2">
    <source>
        <dbReference type="Proteomes" id="UP000253919"/>
    </source>
</evidence>
<reference evidence="1 2" key="1">
    <citation type="submission" date="2018-04" db="EMBL/GenBank/DDBJ databases">
        <title>Adhaeribacter sp. HMF7616 genome sequencing and assembly.</title>
        <authorList>
            <person name="Kang H."/>
            <person name="Kang J."/>
            <person name="Cha I."/>
            <person name="Kim H."/>
            <person name="Joh K."/>
        </authorList>
    </citation>
    <scope>NUCLEOTIDE SEQUENCE [LARGE SCALE GENOMIC DNA]</scope>
    <source>
        <strain evidence="1 2">HMF7616</strain>
    </source>
</reference>
<dbReference type="Pfam" id="PF18616">
    <property type="entry name" value="CdiI_3"/>
    <property type="match status" value="1"/>
</dbReference>
<accession>A0A369QMX1</accession>
<keyword evidence="2" id="KW-1185">Reference proteome</keyword>
<comment type="caution">
    <text evidence="1">The sequence shown here is derived from an EMBL/GenBank/DDBJ whole genome shotgun (WGS) entry which is preliminary data.</text>
</comment>
<dbReference type="InterPro" id="IPR040547">
    <property type="entry name" value="CdiI"/>
</dbReference>
<organism evidence="1 2">
    <name type="scientific">Adhaeribacter pallidiroseus</name>
    <dbReference type="NCBI Taxonomy" id="2072847"/>
    <lineage>
        <taxon>Bacteria</taxon>
        <taxon>Pseudomonadati</taxon>
        <taxon>Bacteroidota</taxon>
        <taxon>Cytophagia</taxon>
        <taxon>Cytophagales</taxon>
        <taxon>Hymenobacteraceae</taxon>
        <taxon>Adhaeribacter</taxon>
    </lineage>
</organism>
<sequence>MNQLSIEDLRILINQGIGLKYLLPLAIDKLKINILAEGDLFEGDLLEAIRKIKAEFWIEFSEHAEQINGLIARNAQMLAAKFLNNKPLDY</sequence>